<keyword evidence="4" id="KW-0812">Transmembrane</keyword>
<keyword evidence="7" id="KW-1185">Reference proteome</keyword>
<dbReference type="EMBL" id="CAJPWZ010002124">
    <property type="protein sequence ID" value="CAG2230946.1"/>
    <property type="molecule type" value="Genomic_DNA"/>
</dbReference>
<accession>A0A8S3THB6</accession>
<dbReference type="PANTHER" id="PTHR46332:SF5">
    <property type="entry name" value="ASPARTATE BETA-HYDROXYLASE DOMAIN CONTAINING 2"/>
    <property type="match status" value="1"/>
</dbReference>
<dbReference type="Pfam" id="PF05118">
    <property type="entry name" value="Asp_Arg_Hydrox"/>
    <property type="match status" value="1"/>
</dbReference>
<reference evidence="6" key="1">
    <citation type="submission" date="2021-03" db="EMBL/GenBank/DDBJ databases">
        <authorList>
            <person name="Bekaert M."/>
        </authorList>
    </citation>
    <scope>NUCLEOTIDE SEQUENCE</scope>
</reference>
<gene>
    <name evidence="6" type="ORF">MEDL_43755</name>
</gene>
<keyword evidence="3" id="KW-0560">Oxidoreductase</keyword>
<evidence type="ECO:0000256" key="2">
    <source>
        <dbReference type="ARBA" id="ARBA00022964"/>
    </source>
</evidence>
<dbReference type="InterPro" id="IPR027443">
    <property type="entry name" value="IPNS-like_sf"/>
</dbReference>
<name>A0A8S3THB6_MYTED</name>
<dbReference type="Proteomes" id="UP000683360">
    <property type="component" value="Unassembled WGS sequence"/>
</dbReference>
<dbReference type="InterPro" id="IPR051821">
    <property type="entry name" value="Asp/Asn_beta-hydroxylase"/>
</dbReference>
<protein>
    <recommendedName>
        <fullName evidence="5">Aspartyl/asparaginy/proline hydroxylase domain-containing protein</fullName>
    </recommendedName>
</protein>
<evidence type="ECO:0000256" key="3">
    <source>
        <dbReference type="ARBA" id="ARBA00023002"/>
    </source>
</evidence>
<dbReference type="PANTHER" id="PTHR46332">
    <property type="entry name" value="ASPARTATE BETA-HYDROXYLASE DOMAIN-CONTAINING PROTEIN 2"/>
    <property type="match status" value="1"/>
</dbReference>
<organism evidence="6 7">
    <name type="scientific">Mytilus edulis</name>
    <name type="common">Blue mussel</name>
    <dbReference type="NCBI Taxonomy" id="6550"/>
    <lineage>
        <taxon>Eukaryota</taxon>
        <taxon>Metazoa</taxon>
        <taxon>Spiralia</taxon>
        <taxon>Lophotrochozoa</taxon>
        <taxon>Mollusca</taxon>
        <taxon>Bivalvia</taxon>
        <taxon>Autobranchia</taxon>
        <taxon>Pteriomorphia</taxon>
        <taxon>Mytilida</taxon>
        <taxon>Mytiloidea</taxon>
        <taxon>Mytilidae</taxon>
        <taxon>Mytilinae</taxon>
        <taxon>Mytilus</taxon>
    </lineage>
</organism>
<comment type="caution">
    <text evidence="6">The sequence shown here is derived from an EMBL/GenBank/DDBJ whole genome shotgun (WGS) entry which is preliminary data.</text>
</comment>
<evidence type="ECO:0000313" key="6">
    <source>
        <dbReference type="EMBL" id="CAG2230946.1"/>
    </source>
</evidence>
<feature type="domain" description="Aspartyl/asparaginy/proline hydroxylase" evidence="5">
    <location>
        <begin position="121"/>
        <end position="277"/>
    </location>
</feature>
<keyword evidence="4" id="KW-1133">Transmembrane helix</keyword>
<dbReference type="SUPFAM" id="SSF51197">
    <property type="entry name" value="Clavaminate synthase-like"/>
    <property type="match status" value="1"/>
</dbReference>
<dbReference type="InterPro" id="IPR007803">
    <property type="entry name" value="Asp/Arg/Pro-Hydrxlase"/>
</dbReference>
<dbReference type="GO" id="GO:0016020">
    <property type="term" value="C:membrane"/>
    <property type="evidence" value="ECO:0007669"/>
    <property type="project" value="TreeGrafter"/>
</dbReference>
<comment type="similarity">
    <text evidence="1">Belongs to the aspartyl/asparaginyl beta-hydroxylase family.</text>
</comment>
<dbReference type="AlphaFoldDB" id="A0A8S3THB6"/>
<dbReference type="GO" id="GO:0051213">
    <property type="term" value="F:dioxygenase activity"/>
    <property type="evidence" value="ECO:0007669"/>
    <property type="project" value="UniProtKB-KW"/>
</dbReference>
<sequence length="293" mass="34039">MEIFIVFSTGIVGLVLAFAVYMYLFIFNVRPKRKITECDDKDCVRCKKYTEIKEKAVVLYRNYIDDCDSDLLRIQSSVTDINKTRHNRKQCPNVFFMESLKSQPWPSETNSDIEQDVNTLEKNISMIQSDFVRIMDSSEDHWLINNTPNGFWEVFHLVNQGNVVEKNTQLVPKTYDLIKNLKSAMLNTVFGNVAFSVVYPGTTISDHYGPTNIRLRCHLGLQTSPFCSIVVDGQKKSWRNGKGILFDDSYLHGVEYTHDVKDENKYRAVLMMDMWHPDITKEEQKILSYMFPP</sequence>
<evidence type="ECO:0000256" key="4">
    <source>
        <dbReference type="SAM" id="Phobius"/>
    </source>
</evidence>
<evidence type="ECO:0000313" key="7">
    <source>
        <dbReference type="Proteomes" id="UP000683360"/>
    </source>
</evidence>
<feature type="transmembrane region" description="Helical" evidence="4">
    <location>
        <begin position="6"/>
        <end position="26"/>
    </location>
</feature>
<dbReference type="OrthoDB" id="438431at2759"/>
<dbReference type="Gene3D" id="2.60.120.330">
    <property type="entry name" value="B-lactam Antibiotic, Isopenicillin N Synthase, Chain"/>
    <property type="match status" value="1"/>
</dbReference>
<keyword evidence="2" id="KW-0223">Dioxygenase</keyword>
<keyword evidence="4" id="KW-0472">Membrane</keyword>
<evidence type="ECO:0000256" key="1">
    <source>
        <dbReference type="ARBA" id="ARBA00007730"/>
    </source>
</evidence>
<proteinExistence type="inferred from homology"/>
<evidence type="ECO:0000259" key="5">
    <source>
        <dbReference type="Pfam" id="PF05118"/>
    </source>
</evidence>